<dbReference type="OMA" id="ARILNNC"/>
<keyword evidence="2" id="KW-0472">Membrane</keyword>
<gene>
    <name evidence="4" type="ORF">AMTR_s00032p00169660</name>
</gene>
<feature type="domain" description="Alpha 1,4-glycosyltransferase" evidence="3">
    <location>
        <begin position="666"/>
        <end position="792"/>
    </location>
</feature>
<dbReference type="InterPro" id="IPR007652">
    <property type="entry name" value="A1-4-GlycosylTfrase_dom"/>
</dbReference>
<dbReference type="AlphaFoldDB" id="U5CXL0"/>
<keyword evidence="5" id="KW-1185">Reference proteome</keyword>
<proteinExistence type="predicted"/>
<feature type="region of interest" description="Disordered" evidence="1">
    <location>
        <begin position="59"/>
        <end position="173"/>
    </location>
</feature>
<evidence type="ECO:0000313" key="5">
    <source>
        <dbReference type="Proteomes" id="UP000017836"/>
    </source>
</evidence>
<organism evidence="4 5">
    <name type="scientific">Amborella trichopoda</name>
    <dbReference type="NCBI Taxonomy" id="13333"/>
    <lineage>
        <taxon>Eukaryota</taxon>
        <taxon>Viridiplantae</taxon>
        <taxon>Streptophyta</taxon>
        <taxon>Embryophyta</taxon>
        <taxon>Tracheophyta</taxon>
        <taxon>Spermatophyta</taxon>
        <taxon>Magnoliopsida</taxon>
        <taxon>Amborellales</taxon>
        <taxon>Amborellaceae</taxon>
        <taxon>Amborella</taxon>
    </lineage>
</organism>
<dbReference type="InterPro" id="IPR029044">
    <property type="entry name" value="Nucleotide-diphossugar_trans"/>
</dbReference>
<feature type="transmembrane region" description="Helical" evidence="2">
    <location>
        <begin position="20"/>
        <end position="41"/>
    </location>
</feature>
<accession>U5CXL0</accession>
<dbReference type="OrthoDB" id="409543at2759"/>
<evidence type="ECO:0000259" key="3">
    <source>
        <dbReference type="Pfam" id="PF04572"/>
    </source>
</evidence>
<name>U5CXL0_AMBTC</name>
<evidence type="ECO:0000256" key="2">
    <source>
        <dbReference type="SAM" id="Phobius"/>
    </source>
</evidence>
<evidence type="ECO:0000313" key="4">
    <source>
        <dbReference type="EMBL" id="ERN14894.1"/>
    </source>
</evidence>
<keyword evidence="2" id="KW-0812">Transmembrane</keyword>
<reference evidence="5" key="1">
    <citation type="journal article" date="2013" name="Science">
        <title>The Amborella genome and the evolution of flowering plants.</title>
        <authorList>
            <consortium name="Amborella Genome Project"/>
        </authorList>
    </citation>
    <scope>NUCLEOTIDE SEQUENCE [LARGE SCALE GENOMIC DNA]</scope>
</reference>
<feature type="compositionally biased region" description="Basic and acidic residues" evidence="1">
    <location>
        <begin position="154"/>
        <end position="165"/>
    </location>
</feature>
<dbReference type="PANTHER" id="PTHR47213:SF1">
    <property type="entry name" value="OS07G0567300 PROTEIN"/>
    <property type="match status" value="1"/>
</dbReference>
<protein>
    <recommendedName>
        <fullName evidence="3">Alpha 1,4-glycosyltransferase domain-containing protein</fullName>
    </recommendedName>
</protein>
<sequence>MQARGSLRPRLAKRYSSHGWATPALCILVTSLLLLYSLLLLHARLSSAPQVQLLSTSRDQTSIDSESPPNPNFESDFEINGEKSERNSSAVNGEGDSGLEDEDLGVEDRRDPSDEMEDFDGFGDENNDRIDESDDGGDDEGDPGLDGVNAKNSSDSERINDKTSIHSDGINGDNMQGIEGVNYGKSMKLGGFDENLDERIGFNEIAKGSLRTDRKGNSGFVWDHVMGVSRRAFTKTPSDEEIDGLLNQWDDSLGLDLGLNLDDKSKMAFSSDDQPVDDTVRSKMQEINKVEDALLLKTSGGSSTLRDGWAPWFESIQKRSSKGDFMKRDRAVRSTLEVLNPMNNPLLQDPDSPGVTGLTKSDKLIQKAMRSKLEKTPFGVEKTPEVKSFENQAGRFQMSEAQKVRRKPLNNSVGNTTEMNGENNAESFRHLSLSKKGENSTDDIIIKKRGMVDTDMLNYEKNESRESNTVITNVESQGKQEIKTLEHSHHVNGRIWGYYPGLEPSLSYSDFMDRFFRYGKCSLQVFMVWNSPPWSYTVRYQRGLESLLHLHPDACVVMFSETMELDFFKDFVKDGYKIAVVMPNLDELLKDTPTRVFAYVWHEWKKVPLYHIHYSELLRLAALYKYGGIYLDSDVVVLKPLHSLNNSVGVEDQPNGGVSLNGAVMAFKRHSPFIMKCLKEFYSTYDDTSVRWNGAELITRVAGRFIGERNNNELKTVSPVRFFPLSPANITRYFRAASDEAEKGEQESLFQRIIDESIAFHFWNSFTSSLVPEPGSLVERLINYHCLHCLDIL</sequence>
<dbReference type="EMBL" id="KI392518">
    <property type="protein sequence ID" value="ERN14894.1"/>
    <property type="molecule type" value="Genomic_DNA"/>
</dbReference>
<feature type="compositionally biased region" description="Acidic residues" evidence="1">
    <location>
        <begin position="114"/>
        <end position="143"/>
    </location>
</feature>
<dbReference type="Pfam" id="PF04488">
    <property type="entry name" value="Gly_transf_sug"/>
    <property type="match status" value="1"/>
</dbReference>
<dbReference type="PANTHER" id="PTHR47213">
    <property type="entry name" value="OS07G0567300 PROTEIN"/>
    <property type="match status" value="1"/>
</dbReference>
<dbReference type="Gene3D" id="3.90.550.20">
    <property type="match status" value="1"/>
</dbReference>
<dbReference type="InterPro" id="IPR007577">
    <property type="entry name" value="GlycoTrfase_DXD_sugar-bd_CS"/>
</dbReference>
<feature type="region of interest" description="Disordered" evidence="1">
    <location>
        <begin position="398"/>
        <end position="422"/>
    </location>
</feature>
<dbReference type="eggNOG" id="KOG1928">
    <property type="taxonomic scope" value="Eukaryota"/>
</dbReference>
<dbReference type="Pfam" id="PF04572">
    <property type="entry name" value="Gb3_synth"/>
    <property type="match status" value="1"/>
</dbReference>
<feature type="compositionally biased region" description="Polar residues" evidence="1">
    <location>
        <begin position="409"/>
        <end position="422"/>
    </location>
</feature>
<dbReference type="InterPro" id="IPR044789">
    <property type="entry name" value="Put_A1-4-GlycosylTfrase_plant"/>
</dbReference>
<dbReference type="Proteomes" id="UP000017836">
    <property type="component" value="Unassembled WGS sequence"/>
</dbReference>
<dbReference type="KEGG" id="atr:18443172"/>
<dbReference type="HOGENOM" id="CLU_019489_0_0_1"/>
<dbReference type="Gramene" id="ERN14894">
    <property type="protein sequence ID" value="ERN14894"/>
    <property type="gene ID" value="AMTR_s00032p00169660"/>
</dbReference>
<evidence type="ECO:0000256" key="1">
    <source>
        <dbReference type="SAM" id="MobiDB-lite"/>
    </source>
</evidence>
<keyword evidence="2" id="KW-1133">Transmembrane helix</keyword>
<dbReference type="STRING" id="13333.U5CXL0"/>
<dbReference type="SUPFAM" id="SSF53448">
    <property type="entry name" value="Nucleotide-diphospho-sugar transferases"/>
    <property type="match status" value="1"/>
</dbReference>